<gene>
    <name evidence="7" type="ORF">FPAR1323_LOCUS12631</name>
</gene>
<feature type="compositionally biased region" description="Low complexity" evidence="5">
    <location>
        <begin position="57"/>
        <end position="69"/>
    </location>
</feature>
<dbReference type="Gene3D" id="3.30.40.10">
    <property type="entry name" value="Zinc/RING finger domain, C3HC4 (zinc finger)"/>
    <property type="match status" value="1"/>
</dbReference>
<dbReference type="InterPro" id="IPR051438">
    <property type="entry name" value="RNF_E3_ubiq-protein_ligase"/>
</dbReference>
<protein>
    <recommendedName>
        <fullName evidence="6">RING-type domain-containing protein</fullName>
    </recommendedName>
</protein>
<dbReference type="PANTHER" id="PTHR46016">
    <property type="entry name" value="ZINC FINGER, RING/FYVE/PHD-TYPE"/>
    <property type="match status" value="1"/>
</dbReference>
<dbReference type="AlphaFoldDB" id="A0A7S2G4A4"/>
<proteinExistence type="predicted"/>
<sequence length="397" mass="42329">VCSCLPLELGLPPMAAMMDDGEADWVAVDRSPKPKSEAPAPARVIPGLALPPPAVNSPSPGATSGSPPTSRKRRSGKKKKKKKSGEGSGGNDAAVSGGAAADFYTDASTDAGDDPAVARAIAESLRAAEAEATQRQDPAAAIAKRLRAERKALRLIDALLEKAEGRDTLDDAQMAKVSRRGAVLEAIAELEGQMAAIEARKVEEVKEREADAARVKELAVSTLRCEFALEYACPICTEVLEAATHTLPCRHPFCRSCLEEFCRRAALASDGDPASQTCPLCRTALFDPKKQKVMTEPAKAMRKKLASKEGRCHCGTTMKLSKLRAHLRECGDEARLFEGPRKYEGHEFAQPPLNVNGRERLSQQVRPGGYDEDLEMQLALQMSLADADDAAGAGGGT</sequence>
<organism evidence="7">
    <name type="scientific">Florenciella parvula</name>
    <dbReference type="NCBI Taxonomy" id="236787"/>
    <lineage>
        <taxon>Eukaryota</taxon>
        <taxon>Sar</taxon>
        <taxon>Stramenopiles</taxon>
        <taxon>Ochrophyta</taxon>
        <taxon>Dictyochophyceae</taxon>
        <taxon>Florenciellales</taxon>
        <taxon>Florenciella</taxon>
    </lineage>
</organism>
<dbReference type="PROSITE" id="PS50330">
    <property type="entry name" value="UIM"/>
    <property type="match status" value="1"/>
</dbReference>
<dbReference type="InterPro" id="IPR001841">
    <property type="entry name" value="Znf_RING"/>
</dbReference>
<evidence type="ECO:0000256" key="5">
    <source>
        <dbReference type="SAM" id="MobiDB-lite"/>
    </source>
</evidence>
<dbReference type="EMBL" id="HBGT01024301">
    <property type="protein sequence ID" value="CAD9432068.1"/>
    <property type="molecule type" value="Transcribed_RNA"/>
</dbReference>
<evidence type="ECO:0000256" key="4">
    <source>
        <dbReference type="PROSITE-ProRule" id="PRU00175"/>
    </source>
</evidence>
<keyword evidence="3" id="KW-0862">Zinc</keyword>
<evidence type="ECO:0000313" key="7">
    <source>
        <dbReference type="EMBL" id="CAD9432068.1"/>
    </source>
</evidence>
<dbReference type="SUPFAM" id="SSF57850">
    <property type="entry name" value="RING/U-box"/>
    <property type="match status" value="1"/>
</dbReference>
<dbReference type="PANTHER" id="PTHR46016:SF1">
    <property type="entry name" value="RING-TYPE DOMAIN-CONTAINING PROTEIN"/>
    <property type="match status" value="1"/>
</dbReference>
<evidence type="ECO:0000256" key="1">
    <source>
        <dbReference type="ARBA" id="ARBA00022723"/>
    </source>
</evidence>
<feature type="compositionally biased region" description="Basic residues" evidence="5">
    <location>
        <begin position="70"/>
        <end position="83"/>
    </location>
</feature>
<dbReference type="PROSITE" id="PS50089">
    <property type="entry name" value="ZF_RING_2"/>
    <property type="match status" value="1"/>
</dbReference>
<dbReference type="PROSITE" id="PS00518">
    <property type="entry name" value="ZF_RING_1"/>
    <property type="match status" value="1"/>
</dbReference>
<dbReference type="InterPro" id="IPR013083">
    <property type="entry name" value="Znf_RING/FYVE/PHD"/>
</dbReference>
<dbReference type="GO" id="GO:0008270">
    <property type="term" value="F:zinc ion binding"/>
    <property type="evidence" value="ECO:0007669"/>
    <property type="project" value="UniProtKB-KW"/>
</dbReference>
<evidence type="ECO:0000256" key="2">
    <source>
        <dbReference type="ARBA" id="ARBA00022771"/>
    </source>
</evidence>
<feature type="domain" description="RING-type" evidence="6">
    <location>
        <begin position="233"/>
        <end position="282"/>
    </location>
</feature>
<dbReference type="GO" id="GO:0000209">
    <property type="term" value="P:protein polyubiquitination"/>
    <property type="evidence" value="ECO:0007669"/>
    <property type="project" value="TreeGrafter"/>
</dbReference>
<feature type="region of interest" description="Disordered" evidence="5">
    <location>
        <begin position="26"/>
        <end position="97"/>
    </location>
</feature>
<dbReference type="SMART" id="SM00726">
    <property type="entry name" value="UIM"/>
    <property type="match status" value="2"/>
</dbReference>
<name>A0A7S2G4A4_9STRA</name>
<evidence type="ECO:0000256" key="3">
    <source>
        <dbReference type="ARBA" id="ARBA00022833"/>
    </source>
</evidence>
<dbReference type="InterPro" id="IPR017907">
    <property type="entry name" value="Znf_RING_CS"/>
</dbReference>
<dbReference type="GO" id="GO:0006511">
    <property type="term" value="P:ubiquitin-dependent protein catabolic process"/>
    <property type="evidence" value="ECO:0007669"/>
    <property type="project" value="TreeGrafter"/>
</dbReference>
<dbReference type="InterPro" id="IPR018957">
    <property type="entry name" value="Znf_C3HC4_RING-type"/>
</dbReference>
<evidence type="ECO:0000259" key="6">
    <source>
        <dbReference type="PROSITE" id="PS50089"/>
    </source>
</evidence>
<keyword evidence="2 4" id="KW-0863">Zinc-finger</keyword>
<dbReference type="Pfam" id="PF00097">
    <property type="entry name" value="zf-C3HC4"/>
    <property type="match status" value="1"/>
</dbReference>
<reference evidence="7" key="1">
    <citation type="submission" date="2021-01" db="EMBL/GenBank/DDBJ databases">
        <authorList>
            <person name="Corre E."/>
            <person name="Pelletier E."/>
            <person name="Niang G."/>
            <person name="Scheremetjew M."/>
            <person name="Finn R."/>
            <person name="Kale V."/>
            <person name="Holt S."/>
            <person name="Cochrane G."/>
            <person name="Meng A."/>
            <person name="Brown T."/>
            <person name="Cohen L."/>
        </authorList>
    </citation>
    <scope>NUCLEOTIDE SEQUENCE</scope>
    <source>
        <strain evidence="7">RCC1693</strain>
    </source>
</reference>
<feature type="non-terminal residue" evidence="7">
    <location>
        <position position="1"/>
    </location>
</feature>
<keyword evidence="1" id="KW-0479">Metal-binding</keyword>
<accession>A0A7S2G4A4</accession>
<dbReference type="SMART" id="SM00184">
    <property type="entry name" value="RING"/>
    <property type="match status" value="1"/>
</dbReference>
<dbReference type="GO" id="GO:0061630">
    <property type="term" value="F:ubiquitin protein ligase activity"/>
    <property type="evidence" value="ECO:0007669"/>
    <property type="project" value="TreeGrafter"/>
</dbReference>
<dbReference type="InterPro" id="IPR003903">
    <property type="entry name" value="UIM_dom"/>
</dbReference>